<feature type="domain" description="Ketoreductase" evidence="3">
    <location>
        <begin position="6"/>
        <end position="187"/>
    </location>
</feature>
<sequence>MVTPGRMVVITGATGGIGAAIARAVHRRGGVAVLACHPSTFAEGHALSADIPESLVLPVDVADTASVRTFAREITRYGTGIEGLVNNAGVLVERSFEDLDEQTWARVIDVNLSGTFRMVHALRQALSAGEGGSVVNIASQLAYTGAPNVAAYAASKGGVLGLTRALAHDLAPKIRVNAVAPGPIESPMNTPYMSDQQWVARKVGKSVMGRFGTADEVAGAVLYLLSPEATFFTGQTLSPNGGGVMP</sequence>
<dbReference type="RefSeq" id="WP_197746398.1">
    <property type="nucleotide sequence ID" value="NZ_AP022600.1"/>
</dbReference>
<dbReference type="SUPFAM" id="SSF51735">
    <property type="entry name" value="NAD(P)-binding Rossmann-fold domains"/>
    <property type="match status" value="1"/>
</dbReference>
<proteinExistence type="inferred from homology"/>
<dbReference type="InterPro" id="IPR057326">
    <property type="entry name" value="KR_dom"/>
</dbReference>
<comment type="similarity">
    <text evidence="1">Belongs to the short-chain dehydrogenases/reductases (SDR) family.</text>
</comment>
<dbReference type="CDD" id="cd05233">
    <property type="entry name" value="SDR_c"/>
    <property type="match status" value="1"/>
</dbReference>
<dbReference type="PANTHER" id="PTHR42760:SF133">
    <property type="entry name" value="3-OXOACYL-[ACYL-CARRIER-PROTEIN] REDUCTASE"/>
    <property type="match status" value="1"/>
</dbReference>
<dbReference type="PRINTS" id="PR00081">
    <property type="entry name" value="GDHRDH"/>
</dbReference>
<name>A0A378TJ12_9MYCO</name>
<dbReference type="PANTHER" id="PTHR42760">
    <property type="entry name" value="SHORT-CHAIN DEHYDROGENASES/REDUCTASES FAMILY MEMBER"/>
    <property type="match status" value="1"/>
</dbReference>
<dbReference type="EC" id="1.1.1.100" evidence="4"/>
<evidence type="ECO:0000259" key="3">
    <source>
        <dbReference type="SMART" id="SM00822"/>
    </source>
</evidence>
<dbReference type="GO" id="GO:0006633">
    <property type="term" value="P:fatty acid biosynthetic process"/>
    <property type="evidence" value="ECO:0007669"/>
    <property type="project" value="TreeGrafter"/>
</dbReference>
<keyword evidence="2 4" id="KW-0560">Oxidoreductase</keyword>
<dbReference type="InterPro" id="IPR036291">
    <property type="entry name" value="NAD(P)-bd_dom_sf"/>
</dbReference>
<dbReference type="Proteomes" id="UP000254978">
    <property type="component" value="Unassembled WGS sequence"/>
</dbReference>
<dbReference type="GO" id="GO:0004316">
    <property type="term" value="F:3-oxoacyl-[acyl-carrier-protein] reductase (NADPH) activity"/>
    <property type="evidence" value="ECO:0007669"/>
    <property type="project" value="UniProtKB-EC"/>
</dbReference>
<dbReference type="Gene3D" id="3.40.50.720">
    <property type="entry name" value="NAD(P)-binding Rossmann-like Domain"/>
    <property type="match status" value="1"/>
</dbReference>
<evidence type="ECO:0000256" key="2">
    <source>
        <dbReference type="ARBA" id="ARBA00023002"/>
    </source>
</evidence>
<dbReference type="Pfam" id="PF13561">
    <property type="entry name" value="adh_short_C2"/>
    <property type="match status" value="1"/>
</dbReference>
<dbReference type="InterPro" id="IPR002347">
    <property type="entry name" value="SDR_fam"/>
</dbReference>
<keyword evidence="5" id="KW-1185">Reference proteome</keyword>
<evidence type="ECO:0000313" key="4">
    <source>
        <dbReference type="EMBL" id="STZ59793.1"/>
    </source>
</evidence>
<accession>A0A378TJ12</accession>
<gene>
    <name evidence="4" type="primary">fabG_27</name>
    <name evidence="4" type="ORF">NCTC10821_03331</name>
</gene>
<dbReference type="EMBL" id="UGQT01000001">
    <property type="protein sequence ID" value="STZ59793.1"/>
    <property type="molecule type" value="Genomic_DNA"/>
</dbReference>
<evidence type="ECO:0000256" key="1">
    <source>
        <dbReference type="ARBA" id="ARBA00006484"/>
    </source>
</evidence>
<reference evidence="4 5" key="1">
    <citation type="submission" date="2018-06" db="EMBL/GenBank/DDBJ databases">
        <authorList>
            <consortium name="Pathogen Informatics"/>
            <person name="Doyle S."/>
        </authorList>
    </citation>
    <scope>NUCLEOTIDE SEQUENCE [LARGE SCALE GENOMIC DNA]</scope>
    <source>
        <strain evidence="4 5">NCTC10821</strain>
    </source>
</reference>
<dbReference type="PRINTS" id="PR00080">
    <property type="entry name" value="SDRFAMILY"/>
</dbReference>
<dbReference type="AlphaFoldDB" id="A0A378TJ12"/>
<protein>
    <submittedName>
        <fullName evidence="4">Short-chain dehydrogenase</fullName>
        <ecNumber evidence="4">1.1.1.100</ecNumber>
    </submittedName>
</protein>
<dbReference type="InterPro" id="IPR020904">
    <property type="entry name" value="Sc_DH/Rdtase_CS"/>
</dbReference>
<evidence type="ECO:0000313" key="5">
    <source>
        <dbReference type="Proteomes" id="UP000254978"/>
    </source>
</evidence>
<dbReference type="PROSITE" id="PS00061">
    <property type="entry name" value="ADH_SHORT"/>
    <property type="match status" value="1"/>
</dbReference>
<dbReference type="FunFam" id="3.40.50.720:FF:000084">
    <property type="entry name" value="Short-chain dehydrogenase reductase"/>
    <property type="match status" value="1"/>
</dbReference>
<organism evidence="4 5">
    <name type="scientific">Mycolicibacterium tokaiense</name>
    <dbReference type="NCBI Taxonomy" id="39695"/>
    <lineage>
        <taxon>Bacteria</taxon>
        <taxon>Bacillati</taxon>
        <taxon>Actinomycetota</taxon>
        <taxon>Actinomycetes</taxon>
        <taxon>Mycobacteriales</taxon>
        <taxon>Mycobacteriaceae</taxon>
        <taxon>Mycolicibacterium</taxon>
    </lineage>
</organism>
<dbReference type="GO" id="GO:0048038">
    <property type="term" value="F:quinone binding"/>
    <property type="evidence" value="ECO:0007669"/>
    <property type="project" value="TreeGrafter"/>
</dbReference>
<dbReference type="SMART" id="SM00822">
    <property type="entry name" value="PKS_KR"/>
    <property type="match status" value="1"/>
</dbReference>